<evidence type="ECO:0000256" key="6">
    <source>
        <dbReference type="ARBA" id="ARBA00023004"/>
    </source>
</evidence>
<proteinExistence type="inferred from homology"/>
<dbReference type="GO" id="GO:0031418">
    <property type="term" value="F:L-ascorbic acid binding"/>
    <property type="evidence" value="ECO:0007669"/>
    <property type="project" value="UniProtKB-KW"/>
</dbReference>
<dbReference type="GO" id="GO:0006879">
    <property type="term" value="P:intracellular iron ion homeostasis"/>
    <property type="evidence" value="ECO:0007669"/>
    <property type="project" value="TreeGrafter"/>
</dbReference>
<dbReference type="GO" id="GO:0016706">
    <property type="term" value="F:2-oxoglutarate-dependent dioxygenase activity"/>
    <property type="evidence" value="ECO:0007669"/>
    <property type="project" value="UniProtKB-UniRule"/>
</dbReference>
<dbReference type="STRING" id="1123062.SAMN02745775_10544"/>
<dbReference type="InterPro" id="IPR044862">
    <property type="entry name" value="Pro_4_hyd_alph_FE2OG_OXY"/>
</dbReference>
<dbReference type="OrthoDB" id="9812472at2"/>
<dbReference type="PANTHER" id="PTHR41536:SF1">
    <property type="entry name" value="PKHD-TYPE HYDROXYLASE YBIX"/>
    <property type="match status" value="1"/>
</dbReference>
<evidence type="ECO:0000259" key="8">
    <source>
        <dbReference type="PROSITE" id="PS51471"/>
    </source>
</evidence>
<feature type="domain" description="Fe2OG dioxygenase" evidence="8">
    <location>
        <begin position="78"/>
        <end position="178"/>
    </location>
</feature>
<keyword evidence="5 7" id="KW-0560">Oxidoreductase</keyword>
<evidence type="ECO:0000313" key="10">
    <source>
        <dbReference type="Proteomes" id="UP000199473"/>
    </source>
</evidence>
<dbReference type="InterPro" id="IPR006620">
    <property type="entry name" value="Pro_4_hyd_alph"/>
</dbReference>
<dbReference type="PROSITE" id="PS51471">
    <property type="entry name" value="FE2OG_OXY"/>
    <property type="match status" value="1"/>
</dbReference>
<dbReference type="NCBIfam" id="NF003974">
    <property type="entry name" value="PRK05467.1-3"/>
    <property type="match status" value="1"/>
</dbReference>
<name>A0A1I4B9L2_9PROT</name>
<keyword evidence="4 7" id="KW-0223">Dioxygenase</keyword>
<dbReference type="InterPro" id="IPR041097">
    <property type="entry name" value="PKHD_C"/>
</dbReference>
<protein>
    <submittedName>
        <fullName evidence="9">PKHD-type hydroxylase</fullName>
    </submittedName>
</protein>
<dbReference type="Gene3D" id="4.10.860.20">
    <property type="entry name" value="Rabenosyn, Rab binding domain"/>
    <property type="match status" value="1"/>
</dbReference>
<dbReference type="RefSeq" id="WP_092960583.1">
    <property type="nucleotide sequence ID" value="NZ_FOSQ01000005.1"/>
</dbReference>
<dbReference type="HAMAP" id="MF_00657">
    <property type="entry name" value="Hydroxyl_YbiX"/>
    <property type="match status" value="1"/>
</dbReference>
<gene>
    <name evidence="9" type="ORF">SAMN02745775_10544</name>
</gene>
<dbReference type="InterPro" id="IPR005123">
    <property type="entry name" value="Oxoglu/Fe-dep_dioxygenase_dom"/>
</dbReference>
<evidence type="ECO:0000256" key="7">
    <source>
        <dbReference type="HAMAP-Rule" id="MF_00657"/>
    </source>
</evidence>
<evidence type="ECO:0000256" key="3">
    <source>
        <dbReference type="ARBA" id="ARBA00022896"/>
    </source>
</evidence>
<sequence>MLVEIADILTPGEAARAHAALAAAPWIDGRATAGHQSAAVKHNLQIEEGTRLHQELGDLVLGGLGRSALFIAAVLPFRVFPPLFNRYDPGMNFGAHVDNAIRQIRGTPHRIRTDVSCTLFLTPPEDYDGGELVVQDTYGEQRVKLPAGHAVVYPATSLHRVEPVTRGSRVSAFFWIQSMIRDDMQRRLLFDLDMAINGVTAELPPGHGGPVALTGVYHNLLRQWAEVA</sequence>
<dbReference type="Gene3D" id="2.60.120.620">
    <property type="entry name" value="q2cbj1_9rhob like domain"/>
    <property type="match status" value="1"/>
</dbReference>
<dbReference type="Pfam" id="PF13640">
    <property type="entry name" value="2OG-FeII_Oxy_3"/>
    <property type="match status" value="1"/>
</dbReference>
<dbReference type="EMBL" id="FOSQ01000005">
    <property type="protein sequence ID" value="SFK64711.1"/>
    <property type="molecule type" value="Genomic_DNA"/>
</dbReference>
<reference evidence="9 10" key="1">
    <citation type="submission" date="2016-10" db="EMBL/GenBank/DDBJ databases">
        <authorList>
            <person name="de Groot N.N."/>
        </authorList>
    </citation>
    <scope>NUCLEOTIDE SEQUENCE [LARGE SCALE GENOMIC DNA]</scope>
    <source>
        <strain evidence="9 10">DSM 19981</strain>
    </source>
</reference>
<evidence type="ECO:0000256" key="5">
    <source>
        <dbReference type="ARBA" id="ARBA00023002"/>
    </source>
</evidence>
<feature type="binding site" evidence="7">
    <location>
        <position position="96"/>
    </location>
    <ligand>
        <name>Fe cation</name>
        <dbReference type="ChEBI" id="CHEBI:24875"/>
    </ligand>
</feature>
<dbReference type="SMART" id="SM00702">
    <property type="entry name" value="P4Hc"/>
    <property type="match status" value="1"/>
</dbReference>
<keyword evidence="10" id="KW-1185">Reference proteome</keyword>
<dbReference type="InterPro" id="IPR023550">
    <property type="entry name" value="PKHD_hydroxylase"/>
</dbReference>
<dbReference type="PANTHER" id="PTHR41536">
    <property type="entry name" value="PKHD-TYPE HYDROXYLASE YBIX"/>
    <property type="match status" value="1"/>
</dbReference>
<organism evidence="9 10">
    <name type="scientific">Falsiroseomonas stagni DSM 19981</name>
    <dbReference type="NCBI Taxonomy" id="1123062"/>
    <lineage>
        <taxon>Bacteria</taxon>
        <taxon>Pseudomonadati</taxon>
        <taxon>Pseudomonadota</taxon>
        <taxon>Alphaproteobacteria</taxon>
        <taxon>Acetobacterales</taxon>
        <taxon>Roseomonadaceae</taxon>
        <taxon>Falsiroseomonas</taxon>
    </lineage>
</organism>
<evidence type="ECO:0000313" key="9">
    <source>
        <dbReference type="EMBL" id="SFK64711.1"/>
    </source>
</evidence>
<comment type="cofactor">
    <cofactor evidence="7">
        <name>Fe(2+)</name>
        <dbReference type="ChEBI" id="CHEBI:29033"/>
    </cofactor>
    <text evidence="7">Binds 1 Fe(2+) ion per subunit.</text>
</comment>
<dbReference type="Pfam" id="PF18331">
    <property type="entry name" value="PKHD_C"/>
    <property type="match status" value="1"/>
</dbReference>
<comment type="cofactor">
    <cofactor evidence="1 7">
        <name>L-ascorbate</name>
        <dbReference type="ChEBI" id="CHEBI:38290"/>
    </cofactor>
</comment>
<evidence type="ECO:0000256" key="2">
    <source>
        <dbReference type="ARBA" id="ARBA00022723"/>
    </source>
</evidence>
<keyword evidence="3 7" id="KW-0847">Vitamin C</keyword>
<evidence type="ECO:0000256" key="4">
    <source>
        <dbReference type="ARBA" id="ARBA00022964"/>
    </source>
</evidence>
<dbReference type="GO" id="GO:0006974">
    <property type="term" value="P:DNA damage response"/>
    <property type="evidence" value="ECO:0007669"/>
    <property type="project" value="TreeGrafter"/>
</dbReference>
<keyword evidence="6 7" id="KW-0408">Iron</keyword>
<accession>A0A1I4B9L2</accession>
<evidence type="ECO:0000256" key="1">
    <source>
        <dbReference type="ARBA" id="ARBA00001961"/>
    </source>
</evidence>
<dbReference type="Proteomes" id="UP000199473">
    <property type="component" value="Unassembled WGS sequence"/>
</dbReference>
<feature type="binding site" evidence="7">
    <location>
        <position position="159"/>
    </location>
    <ligand>
        <name>Fe cation</name>
        <dbReference type="ChEBI" id="CHEBI:24875"/>
    </ligand>
</feature>
<keyword evidence="2 7" id="KW-0479">Metal-binding</keyword>
<feature type="binding site" evidence="7">
    <location>
        <position position="169"/>
    </location>
    <ligand>
        <name>2-oxoglutarate</name>
        <dbReference type="ChEBI" id="CHEBI:16810"/>
    </ligand>
</feature>
<dbReference type="GO" id="GO:0005506">
    <property type="term" value="F:iron ion binding"/>
    <property type="evidence" value="ECO:0007669"/>
    <property type="project" value="UniProtKB-UniRule"/>
</dbReference>
<feature type="binding site" evidence="7">
    <location>
        <position position="98"/>
    </location>
    <ligand>
        <name>Fe cation</name>
        <dbReference type="ChEBI" id="CHEBI:24875"/>
    </ligand>
</feature>
<dbReference type="AlphaFoldDB" id="A0A1I4B9L2"/>
<dbReference type="NCBIfam" id="NF003975">
    <property type="entry name" value="PRK05467.1-4"/>
    <property type="match status" value="1"/>
</dbReference>